<feature type="transmembrane region" description="Helical" evidence="6">
    <location>
        <begin position="20"/>
        <end position="39"/>
    </location>
</feature>
<proteinExistence type="predicted"/>
<evidence type="ECO:0000256" key="4">
    <source>
        <dbReference type="ARBA" id="ARBA00022989"/>
    </source>
</evidence>
<keyword evidence="4 6" id="KW-1133">Transmembrane helix</keyword>
<feature type="transmembrane region" description="Helical" evidence="6">
    <location>
        <begin position="88"/>
        <end position="108"/>
    </location>
</feature>
<evidence type="ECO:0000256" key="6">
    <source>
        <dbReference type="SAM" id="Phobius"/>
    </source>
</evidence>
<protein>
    <recommendedName>
        <fullName evidence="8">ABC transporter permease</fullName>
    </recommendedName>
</protein>
<keyword evidence="2" id="KW-1003">Cell membrane</keyword>
<keyword evidence="5 6" id="KW-0472">Membrane</keyword>
<name>A0A644ZBX6_9ZZZZ</name>
<dbReference type="AlphaFoldDB" id="A0A644ZBX6"/>
<feature type="transmembrane region" description="Helical" evidence="6">
    <location>
        <begin position="146"/>
        <end position="164"/>
    </location>
</feature>
<evidence type="ECO:0000256" key="1">
    <source>
        <dbReference type="ARBA" id="ARBA00004651"/>
    </source>
</evidence>
<keyword evidence="3 6" id="KW-0812">Transmembrane</keyword>
<dbReference type="CDD" id="cd06580">
    <property type="entry name" value="TM_PBP1_transp_TpRbsC_like"/>
    <property type="match status" value="1"/>
</dbReference>
<evidence type="ECO:0000313" key="7">
    <source>
        <dbReference type="EMBL" id="MPM38400.1"/>
    </source>
</evidence>
<dbReference type="InterPro" id="IPR001851">
    <property type="entry name" value="ABC_transp_permease"/>
</dbReference>
<evidence type="ECO:0000256" key="3">
    <source>
        <dbReference type="ARBA" id="ARBA00022692"/>
    </source>
</evidence>
<dbReference type="PANTHER" id="PTHR47089">
    <property type="entry name" value="ABC TRANSPORTER, PERMEASE PROTEIN"/>
    <property type="match status" value="1"/>
</dbReference>
<dbReference type="GO" id="GO:0022857">
    <property type="term" value="F:transmembrane transporter activity"/>
    <property type="evidence" value="ECO:0007669"/>
    <property type="project" value="InterPro"/>
</dbReference>
<accession>A0A644ZBX6</accession>
<dbReference type="EMBL" id="VSSQ01008271">
    <property type="protein sequence ID" value="MPM38400.1"/>
    <property type="molecule type" value="Genomic_DNA"/>
</dbReference>
<dbReference type="GO" id="GO:0005886">
    <property type="term" value="C:plasma membrane"/>
    <property type="evidence" value="ECO:0007669"/>
    <property type="project" value="UniProtKB-SubCell"/>
</dbReference>
<dbReference type="Pfam" id="PF02653">
    <property type="entry name" value="BPD_transp_2"/>
    <property type="match status" value="1"/>
</dbReference>
<reference evidence="7" key="1">
    <citation type="submission" date="2019-08" db="EMBL/GenBank/DDBJ databases">
        <authorList>
            <person name="Kucharzyk K."/>
            <person name="Murdoch R.W."/>
            <person name="Higgins S."/>
            <person name="Loffler F."/>
        </authorList>
    </citation>
    <scope>NUCLEOTIDE SEQUENCE</scope>
</reference>
<evidence type="ECO:0000256" key="2">
    <source>
        <dbReference type="ARBA" id="ARBA00022475"/>
    </source>
</evidence>
<evidence type="ECO:0000256" key="5">
    <source>
        <dbReference type="ARBA" id="ARBA00023136"/>
    </source>
</evidence>
<gene>
    <name evidence="7" type="ORF">SDC9_85029</name>
</gene>
<organism evidence="7">
    <name type="scientific">bioreactor metagenome</name>
    <dbReference type="NCBI Taxonomy" id="1076179"/>
    <lineage>
        <taxon>unclassified sequences</taxon>
        <taxon>metagenomes</taxon>
        <taxon>ecological metagenomes</taxon>
    </lineage>
</organism>
<feature type="transmembrane region" description="Helical" evidence="6">
    <location>
        <begin position="196"/>
        <end position="215"/>
    </location>
</feature>
<evidence type="ECO:0008006" key="8">
    <source>
        <dbReference type="Google" id="ProtNLM"/>
    </source>
</evidence>
<comment type="subcellular location">
    <subcellularLocation>
        <location evidence="1">Cell membrane</location>
        <topology evidence="1">Multi-pass membrane protein</topology>
    </subcellularLocation>
</comment>
<sequence length="363" mass="39588">MLAKKAHKMDVGTKFELVRMAVAIAIGLAATAIVVALTSENVGEALYCMFIGPLERARYMFNVFELMIPLVFTGVATCVMFSAQQFNLAAEGIYYVGGLVGCMLAIDLNLPKPIHAIVCVLVAGVVGAVIGAIPGVLKHKLGASELVTSLMLNYLCFYTVTYILKNFYRDASAGYTVSYKFKESAIMTKLLPKYRLSIGEVVVAVLVVVLTYLFLYHTRWGYTIRTAGQNMSFAKFSGLSAGFAVIGSQVIGGAIAGMGGATEMLSLYTRFEWQNLLGYGWDGVIVAIFAKNNPKYVPLAALFLAYLRIGGDIMMRRTGVQMEIIKVVQALLIVLLVAERFLSSYRHKMVVKDAKAREVAQDA</sequence>
<dbReference type="PANTHER" id="PTHR47089:SF1">
    <property type="entry name" value="GUANOSINE ABC TRANSPORTER PERMEASE PROTEIN NUPP"/>
    <property type="match status" value="1"/>
</dbReference>
<comment type="caution">
    <text evidence="7">The sequence shown here is derived from an EMBL/GenBank/DDBJ whole genome shotgun (WGS) entry which is preliminary data.</text>
</comment>
<feature type="transmembrane region" description="Helical" evidence="6">
    <location>
        <begin position="236"/>
        <end position="258"/>
    </location>
</feature>
<feature type="transmembrane region" description="Helical" evidence="6">
    <location>
        <begin position="114"/>
        <end position="134"/>
    </location>
</feature>
<feature type="transmembrane region" description="Helical" evidence="6">
    <location>
        <begin position="59"/>
        <end position="81"/>
    </location>
</feature>